<sequence length="116" mass="12827">MAEENDYAIYPATWVVAWRLGMAEGAVRVLTDGITRLNEYQSWRHAYGPGVTKQSNEKQALNGVLINDDDYAVDDDGEDALFPTLQESTSGQKSILITPQGPTGARSNENEHRSKN</sequence>
<proteinExistence type="predicted"/>
<dbReference type="EnsemblMetazoa" id="GPPI037264-RA">
    <property type="protein sequence ID" value="GPPI037264-PA"/>
    <property type="gene ID" value="GPPI037264"/>
</dbReference>
<dbReference type="VEuPathDB" id="VectorBase:GPPI037264"/>
<dbReference type="Proteomes" id="UP000092460">
    <property type="component" value="Unassembled WGS sequence"/>
</dbReference>
<feature type="compositionally biased region" description="Polar residues" evidence="1">
    <location>
        <begin position="85"/>
        <end position="107"/>
    </location>
</feature>
<accession>A0A1B0BQA7</accession>
<name>A0A1B0BQA7_9MUSC</name>
<evidence type="ECO:0000313" key="2">
    <source>
        <dbReference type="EnsemblMetazoa" id="GPPI037264-PA"/>
    </source>
</evidence>
<reference evidence="2" key="2">
    <citation type="submission" date="2020-05" db="UniProtKB">
        <authorList>
            <consortium name="EnsemblMetazoa"/>
        </authorList>
    </citation>
    <scope>IDENTIFICATION</scope>
    <source>
        <strain evidence="2">IAEA</strain>
    </source>
</reference>
<feature type="region of interest" description="Disordered" evidence="1">
    <location>
        <begin position="82"/>
        <end position="116"/>
    </location>
</feature>
<dbReference type="EMBL" id="JXJN01018509">
    <property type="status" value="NOT_ANNOTATED_CDS"/>
    <property type="molecule type" value="Genomic_DNA"/>
</dbReference>
<organism evidence="2 3">
    <name type="scientific">Glossina palpalis gambiensis</name>
    <dbReference type="NCBI Taxonomy" id="67801"/>
    <lineage>
        <taxon>Eukaryota</taxon>
        <taxon>Metazoa</taxon>
        <taxon>Ecdysozoa</taxon>
        <taxon>Arthropoda</taxon>
        <taxon>Hexapoda</taxon>
        <taxon>Insecta</taxon>
        <taxon>Pterygota</taxon>
        <taxon>Neoptera</taxon>
        <taxon>Endopterygota</taxon>
        <taxon>Diptera</taxon>
        <taxon>Brachycera</taxon>
        <taxon>Muscomorpha</taxon>
        <taxon>Hippoboscoidea</taxon>
        <taxon>Glossinidae</taxon>
        <taxon>Glossina</taxon>
    </lineage>
</organism>
<dbReference type="AlphaFoldDB" id="A0A1B0BQA7"/>
<evidence type="ECO:0000256" key="1">
    <source>
        <dbReference type="SAM" id="MobiDB-lite"/>
    </source>
</evidence>
<evidence type="ECO:0000313" key="3">
    <source>
        <dbReference type="Proteomes" id="UP000092460"/>
    </source>
</evidence>
<protein>
    <submittedName>
        <fullName evidence="2">Uncharacterized protein</fullName>
    </submittedName>
</protein>
<keyword evidence="3" id="KW-1185">Reference proteome</keyword>
<reference evidence="3" key="1">
    <citation type="submission" date="2015-01" db="EMBL/GenBank/DDBJ databases">
        <authorList>
            <person name="Aksoy S."/>
            <person name="Warren W."/>
            <person name="Wilson R.K."/>
        </authorList>
    </citation>
    <scope>NUCLEOTIDE SEQUENCE [LARGE SCALE GENOMIC DNA]</scope>
    <source>
        <strain evidence="3">IAEA</strain>
    </source>
</reference>